<dbReference type="Proteomes" id="UP000027361">
    <property type="component" value="Unassembled WGS sequence"/>
</dbReference>
<dbReference type="AlphaFoldDB" id="A0A066VE45"/>
<protein>
    <submittedName>
        <fullName evidence="2">Uncharacterized protein</fullName>
    </submittedName>
</protein>
<organism evidence="2 3">
    <name type="scientific">Tilletiaria anomala (strain ATCC 24038 / CBS 436.72 / UBC 951)</name>
    <dbReference type="NCBI Taxonomy" id="1037660"/>
    <lineage>
        <taxon>Eukaryota</taxon>
        <taxon>Fungi</taxon>
        <taxon>Dikarya</taxon>
        <taxon>Basidiomycota</taxon>
        <taxon>Ustilaginomycotina</taxon>
        <taxon>Exobasidiomycetes</taxon>
        <taxon>Georgefischeriales</taxon>
        <taxon>Tilletiariaceae</taxon>
        <taxon>Tilletiaria</taxon>
    </lineage>
</organism>
<keyword evidence="3" id="KW-1185">Reference proteome</keyword>
<dbReference type="GeneID" id="25262507"/>
<evidence type="ECO:0000256" key="1">
    <source>
        <dbReference type="SAM" id="MobiDB-lite"/>
    </source>
</evidence>
<dbReference type="EMBL" id="JMSN01000116">
    <property type="protein sequence ID" value="KDN38578.1"/>
    <property type="molecule type" value="Genomic_DNA"/>
</dbReference>
<feature type="region of interest" description="Disordered" evidence="1">
    <location>
        <begin position="1"/>
        <end position="49"/>
    </location>
</feature>
<proteinExistence type="predicted"/>
<gene>
    <name evidence="2" type="ORF">K437DRAFT_22517</name>
</gene>
<dbReference type="HOGENOM" id="CLU_1489993_0_0_1"/>
<dbReference type="RefSeq" id="XP_013240752.1">
    <property type="nucleotide sequence ID" value="XM_013385298.1"/>
</dbReference>
<accession>A0A066VE45</accession>
<reference evidence="2 3" key="1">
    <citation type="submission" date="2014-05" db="EMBL/GenBank/DDBJ databases">
        <title>Draft genome sequence of a rare smut relative, Tilletiaria anomala UBC 951.</title>
        <authorList>
            <consortium name="DOE Joint Genome Institute"/>
            <person name="Toome M."/>
            <person name="Kuo A."/>
            <person name="Henrissat B."/>
            <person name="Lipzen A."/>
            <person name="Tritt A."/>
            <person name="Yoshinaga Y."/>
            <person name="Zane M."/>
            <person name="Barry K."/>
            <person name="Grigoriev I.V."/>
            <person name="Spatafora J.W."/>
            <person name="Aimea M.C."/>
        </authorList>
    </citation>
    <scope>NUCLEOTIDE SEQUENCE [LARGE SCALE GENOMIC DNA]</scope>
    <source>
        <strain evidence="2 3">UBC 951</strain>
    </source>
</reference>
<dbReference type="InParanoid" id="A0A066VE45"/>
<evidence type="ECO:0000313" key="2">
    <source>
        <dbReference type="EMBL" id="KDN38578.1"/>
    </source>
</evidence>
<name>A0A066VE45_TILAU</name>
<sequence>MRSRGPTPSPPLYNPTRCAHAASRADSPRPCPHKLTGLARQSKPTASRAHETRRAAGFCLLCLSLAPLEAKARSRLAFALDRRLGQTVRTCSNLHSSESLPTTSRVIASRSRRRTTFRSFRFDRPGSVTQRRLESRANIHYITRQVCAAALTLTALATARQFITLLACDNPLATSPTPLQT</sequence>
<evidence type="ECO:0000313" key="3">
    <source>
        <dbReference type="Proteomes" id="UP000027361"/>
    </source>
</evidence>
<comment type="caution">
    <text evidence="2">The sequence shown here is derived from an EMBL/GenBank/DDBJ whole genome shotgun (WGS) entry which is preliminary data.</text>
</comment>